<dbReference type="GO" id="GO:0016740">
    <property type="term" value="F:transferase activity"/>
    <property type="evidence" value="ECO:0007669"/>
    <property type="project" value="UniProtKB-KW"/>
</dbReference>
<comment type="caution">
    <text evidence="1">The sequence shown here is derived from an EMBL/GenBank/DDBJ whole genome shotgun (WGS) entry which is preliminary data.</text>
</comment>
<proteinExistence type="predicted"/>
<dbReference type="AlphaFoldDB" id="A0A844AUS6"/>
<dbReference type="EMBL" id="WIXK01000002">
    <property type="protein sequence ID" value="MQY41761.1"/>
    <property type="molecule type" value="Genomic_DNA"/>
</dbReference>
<organism evidence="1 2">
    <name type="scientific">Tritonibacter aquimaris</name>
    <dbReference type="NCBI Taxonomy" id="2663379"/>
    <lineage>
        <taxon>Bacteria</taxon>
        <taxon>Pseudomonadati</taxon>
        <taxon>Pseudomonadota</taxon>
        <taxon>Alphaproteobacteria</taxon>
        <taxon>Rhodobacterales</taxon>
        <taxon>Paracoccaceae</taxon>
        <taxon>Tritonibacter</taxon>
    </lineage>
</organism>
<evidence type="ECO:0000313" key="2">
    <source>
        <dbReference type="Proteomes" id="UP000436694"/>
    </source>
</evidence>
<reference evidence="1 2" key="1">
    <citation type="submission" date="2019-10" db="EMBL/GenBank/DDBJ databases">
        <title>Epibacterium sp. nov., isolated from seawater.</title>
        <authorList>
            <person name="Zhang X."/>
            <person name="Li N."/>
        </authorList>
    </citation>
    <scope>NUCLEOTIDE SEQUENCE [LARGE SCALE GENOMIC DNA]</scope>
    <source>
        <strain evidence="1 2">SM1969</strain>
    </source>
</reference>
<dbReference type="InterPro" id="IPR029044">
    <property type="entry name" value="Nucleotide-diphossugar_trans"/>
</dbReference>
<dbReference type="Proteomes" id="UP000436694">
    <property type="component" value="Unassembled WGS sequence"/>
</dbReference>
<sequence>MSQKSWFAHLKWLYRIRACKQELSGRGVAAQPHGLDAPLVVSLTSFPPRFPQLHLTLQCLLKQSIAADETILWIAHRDMAQLTQEILSLQDAGLTIRACDDTRSYKKLVPALVEDPNRYLVTADDDCYYRADWLEGLVNSSKDSPKAVVSHRAHRMVLKADGSCAPYERWTKNIDQLAEGPEVFATGVGGVLYPPHALDARATDSELFQKICPNADDVWFYWMARLNDRYVRHVGPKTRILEWAGTQDVSLRSINHGPEADNGNDRAIAAMIAEFGLPK</sequence>
<keyword evidence="1" id="KW-0808">Transferase</keyword>
<keyword evidence="2" id="KW-1185">Reference proteome</keyword>
<evidence type="ECO:0000313" key="1">
    <source>
        <dbReference type="EMBL" id="MQY41761.1"/>
    </source>
</evidence>
<dbReference type="SUPFAM" id="SSF53448">
    <property type="entry name" value="Nucleotide-diphospho-sugar transferases"/>
    <property type="match status" value="1"/>
</dbReference>
<gene>
    <name evidence="1" type="ORF">GG681_03855</name>
</gene>
<accession>A0A844AUS6</accession>
<name>A0A844AUS6_9RHOB</name>
<protein>
    <submittedName>
        <fullName evidence="1">Glycosyltransferase family 2 protein</fullName>
    </submittedName>
</protein>